<organism evidence="1 2">
    <name type="scientific">Paramuricea clavata</name>
    <name type="common">Red gorgonian</name>
    <name type="synonym">Violescent sea-whip</name>
    <dbReference type="NCBI Taxonomy" id="317549"/>
    <lineage>
        <taxon>Eukaryota</taxon>
        <taxon>Metazoa</taxon>
        <taxon>Cnidaria</taxon>
        <taxon>Anthozoa</taxon>
        <taxon>Octocorallia</taxon>
        <taxon>Malacalcyonacea</taxon>
        <taxon>Plexauridae</taxon>
        <taxon>Paramuricea</taxon>
    </lineage>
</organism>
<evidence type="ECO:0000313" key="1">
    <source>
        <dbReference type="EMBL" id="CAB4013347.1"/>
    </source>
</evidence>
<dbReference type="Gene3D" id="3.90.70.80">
    <property type="match status" value="1"/>
</dbReference>
<proteinExistence type="predicted"/>
<accession>A0A6S7I863</accession>
<reference evidence="1" key="1">
    <citation type="submission" date="2020-04" db="EMBL/GenBank/DDBJ databases">
        <authorList>
            <person name="Alioto T."/>
            <person name="Alioto T."/>
            <person name="Gomez Garrido J."/>
        </authorList>
    </citation>
    <scope>NUCLEOTIDE SEQUENCE</scope>
    <source>
        <strain evidence="1">A484AB</strain>
    </source>
</reference>
<feature type="non-terminal residue" evidence="1">
    <location>
        <position position="297"/>
    </location>
</feature>
<protein>
    <submittedName>
        <fullName evidence="1">Uncharacterized protein</fullName>
    </submittedName>
</protein>
<dbReference type="OrthoDB" id="5990531at2759"/>
<dbReference type="EMBL" id="CACRXK020007851">
    <property type="protein sequence ID" value="CAB4013347.1"/>
    <property type="molecule type" value="Genomic_DNA"/>
</dbReference>
<dbReference type="Proteomes" id="UP001152795">
    <property type="component" value="Unassembled WGS sequence"/>
</dbReference>
<gene>
    <name evidence="1" type="ORF">PACLA_8A011883</name>
</gene>
<dbReference type="AlphaFoldDB" id="A0A6S7I863"/>
<evidence type="ECO:0000313" key="2">
    <source>
        <dbReference type="Proteomes" id="UP001152795"/>
    </source>
</evidence>
<sequence length="297" mass="33400">MSSKAVNDLYQLSGQGTFEKLFELSVGLNRLYSSENIFDKDIMKNLLFAVEKVDRVADSLIPEHYRQASVKLIITRGDGNCLFNATSLALCGSEKLSAELRVQTTIELVENLEFYKNHPMLTLLANEFKTKNGSPWSVASLFDAIVFSNNSCTVCVKSGFDAALKCEARRTACLASVKTARRKVVQRKWVPSQASPKKNYSTCVKKSKRNSTVEQHVQSQVARPINKWHFEQETKIHFSMPLLTRNWCEKSTSEERNRAELLCSSDCDSDPVILSMPLLSPTFYFQPADASDSDQST</sequence>
<comment type="caution">
    <text evidence="1">The sequence shown here is derived from an EMBL/GenBank/DDBJ whole genome shotgun (WGS) entry which is preliminary data.</text>
</comment>
<name>A0A6S7I863_PARCT</name>
<keyword evidence="2" id="KW-1185">Reference proteome</keyword>